<comment type="caution">
    <text evidence="2">The sequence shown here is derived from an EMBL/GenBank/DDBJ whole genome shotgun (WGS) entry which is preliminary data.</text>
</comment>
<dbReference type="Pfam" id="PF05150">
    <property type="entry name" value="Legionella_OMP"/>
    <property type="match status" value="1"/>
</dbReference>
<accession>A0A0W1A527</accession>
<dbReference type="OrthoDB" id="5653740at2"/>
<evidence type="ECO:0000313" key="2">
    <source>
        <dbReference type="EMBL" id="KTD76446.1"/>
    </source>
</evidence>
<dbReference type="EMBL" id="LNZB01000051">
    <property type="protein sequence ID" value="KTD76446.1"/>
    <property type="molecule type" value="Genomic_DNA"/>
</dbReference>
<feature type="signal peptide" evidence="1">
    <location>
        <begin position="1"/>
        <end position="20"/>
    </location>
</feature>
<sequence>MLNRKSTILLSLIASNLGFAGTMGPVCTPGSVTVPCEAKMWDLGVQGLYLQRVTTAAQSYRLLENSTNGVHDALEDWDWAYRLEGSYHFNTGNDITINWTHFDDYIGRGYFSGVYPAINGANQPFTEINTSNFDQVNLVMGQHADFGRVKKMRFYAGVQYASIEINVNDSFANTLVVPFPPPVGNQSVSGQRFDNTDFKGIGPVLGLDYSYDLSSSWSLTANAAASILLGHSRYNIGNLATLPGSSPFVIAGVYGSKSSIVPSLETKLGVNYAYPLSQGVLNVQGGYEAMNYFNAVQGQYRQVVGGVRSGDYGLYGPYFGINYVGNV</sequence>
<keyword evidence="1" id="KW-0732">Signal</keyword>
<reference evidence="2 3" key="1">
    <citation type="submission" date="2015-11" db="EMBL/GenBank/DDBJ databases">
        <title>Genomic analysis of 38 Legionella species identifies large and diverse effector repertoires.</title>
        <authorList>
            <person name="Burstein D."/>
            <person name="Amaro F."/>
            <person name="Zusman T."/>
            <person name="Lifshitz Z."/>
            <person name="Cohen O."/>
            <person name="Gilbert J.A."/>
            <person name="Pupko T."/>
            <person name="Shuman H.A."/>
            <person name="Segal G."/>
        </authorList>
    </citation>
    <scope>NUCLEOTIDE SEQUENCE [LARGE SCALE GENOMIC DNA]</scope>
    <source>
        <strain evidence="2 3">ATCC 51914</strain>
    </source>
</reference>
<evidence type="ECO:0000256" key="1">
    <source>
        <dbReference type="SAM" id="SignalP"/>
    </source>
</evidence>
<proteinExistence type="predicted"/>
<dbReference type="AlphaFoldDB" id="A0A0W1A527"/>
<protein>
    <submittedName>
        <fullName evidence="2">Outer membrane protein</fullName>
    </submittedName>
</protein>
<dbReference type="RefSeq" id="WP_058480803.1">
    <property type="nucleotide sequence ID" value="NZ_CAAAIQ010000001.1"/>
</dbReference>
<dbReference type="Proteomes" id="UP000054729">
    <property type="component" value="Unassembled WGS sequence"/>
</dbReference>
<keyword evidence="3" id="KW-1185">Reference proteome</keyword>
<gene>
    <name evidence="2" type="ORF">Lwal_2168</name>
</gene>
<name>A0A0W1A527_9GAMM</name>
<dbReference type="PATRIC" id="fig|66969.6.peg.2358"/>
<evidence type="ECO:0000313" key="3">
    <source>
        <dbReference type="Proteomes" id="UP000054729"/>
    </source>
</evidence>
<organism evidence="2 3">
    <name type="scientific">Legionella waltersii</name>
    <dbReference type="NCBI Taxonomy" id="66969"/>
    <lineage>
        <taxon>Bacteria</taxon>
        <taxon>Pseudomonadati</taxon>
        <taxon>Pseudomonadota</taxon>
        <taxon>Gammaproteobacteria</taxon>
        <taxon>Legionellales</taxon>
        <taxon>Legionellaceae</taxon>
        <taxon>Legionella</taxon>
    </lineage>
</organism>
<dbReference type="InterPro" id="IPR007825">
    <property type="entry name" value="Major_OMP_Legionella"/>
</dbReference>
<feature type="chain" id="PRO_5006919408" evidence="1">
    <location>
        <begin position="21"/>
        <end position="327"/>
    </location>
</feature>
<dbReference type="STRING" id="66969.Lwal_2168"/>